<dbReference type="PROSITE" id="PS51257">
    <property type="entry name" value="PROKAR_LIPOPROTEIN"/>
    <property type="match status" value="1"/>
</dbReference>
<feature type="chain" id="PRO_5019261521" evidence="1">
    <location>
        <begin position="26"/>
        <end position="447"/>
    </location>
</feature>
<dbReference type="EMBL" id="RZGZ01000004">
    <property type="protein sequence ID" value="RUQ98217.1"/>
    <property type="molecule type" value="Genomic_DNA"/>
</dbReference>
<dbReference type="PANTHER" id="PTHR43649">
    <property type="entry name" value="ARABINOSE-BINDING PROTEIN-RELATED"/>
    <property type="match status" value="1"/>
</dbReference>
<evidence type="ECO:0000256" key="1">
    <source>
        <dbReference type="SAM" id="SignalP"/>
    </source>
</evidence>
<gene>
    <name evidence="2" type="ORF">ELQ94_14465</name>
</gene>
<keyword evidence="3" id="KW-1185">Reference proteome</keyword>
<sequence>MKRNRAIAVGLTTLVAAAGLTACSAGDEGSDGPVTITIMEYQQTRIDIVESLIPGFEAEMKEQGRDINVELIADQLNDEQFKTKITQQFIAGEAPDVIDMGDSLVPGFAGAGYLAPLDEYLDDWDGWDHWYPQFKDASVRQDGQIYSLLNTSGVLNLFYREDVLTDLGVETSQPQTWDELIDRLVEVRDATGDTPIVLPAGSAWGGGTWNEGFQPLLGGTDQDYYDPETGRWDLESPGWEAVFDLYADLAEEDLLPVQDLLNPNPWQPTKYEKFPAGEIQVAAQGTWGWKFDWGPEGATPIPDLTEKVSTWQFPGLRDGDDPFGWLNLGGVYTIPESSEHKEEAMLLMQYLTTGTPLAEQLVASGAASPRDDITDVAPYADEPELLQAGVDQETSVFVPTGDGSDQIAQAVASATELILTGDADGQEAYEAFVADATELLGPNLVKE</sequence>
<dbReference type="InterPro" id="IPR050490">
    <property type="entry name" value="Bact_solute-bd_prot1"/>
</dbReference>
<evidence type="ECO:0000313" key="3">
    <source>
        <dbReference type="Proteomes" id="UP000274909"/>
    </source>
</evidence>
<feature type="signal peptide" evidence="1">
    <location>
        <begin position="1"/>
        <end position="25"/>
    </location>
</feature>
<dbReference type="Proteomes" id="UP000274909">
    <property type="component" value="Unassembled WGS sequence"/>
</dbReference>
<protein>
    <submittedName>
        <fullName evidence="2">Extracellular solute-binding protein</fullName>
    </submittedName>
</protein>
<dbReference type="InterPro" id="IPR006059">
    <property type="entry name" value="SBP"/>
</dbReference>
<proteinExistence type="predicted"/>
<dbReference type="OrthoDB" id="3495561at2"/>
<reference evidence="2 3" key="1">
    <citation type="submission" date="2018-12" db="EMBL/GenBank/DDBJ databases">
        <authorList>
            <person name="Li F."/>
        </authorList>
    </citation>
    <scope>NUCLEOTIDE SEQUENCE [LARGE SCALE GENOMIC DNA]</scope>
    <source>
        <strain evidence="2 3">EGI 6500705</strain>
    </source>
</reference>
<dbReference type="Pfam" id="PF01547">
    <property type="entry name" value="SBP_bac_1"/>
    <property type="match status" value="1"/>
</dbReference>
<name>A0A433JP80_9MICO</name>
<dbReference type="RefSeq" id="WP_127051070.1">
    <property type="nucleotide sequence ID" value="NZ_RZGZ01000004.1"/>
</dbReference>
<accession>A0A433JP80</accession>
<dbReference type="AlphaFoldDB" id="A0A433JP80"/>
<organism evidence="2 3">
    <name type="scientific">Labedella endophytica</name>
    <dbReference type="NCBI Taxonomy" id="1523160"/>
    <lineage>
        <taxon>Bacteria</taxon>
        <taxon>Bacillati</taxon>
        <taxon>Actinomycetota</taxon>
        <taxon>Actinomycetes</taxon>
        <taxon>Micrococcales</taxon>
        <taxon>Microbacteriaceae</taxon>
        <taxon>Labedella</taxon>
    </lineage>
</organism>
<keyword evidence="1" id="KW-0732">Signal</keyword>
<dbReference type="SUPFAM" id="SSF53850">
    <property type="entry name" value="Periplasmic binding protein-like II"/>
    <property type="match status" value="1"/>
</dbReference>
<evidence type="ECO:0000313" key="2">
    <source>
        <dbReference type="EMBL" id="RUQ98217.1"/>
    </source>
</evidence>
<dbReference type="PANTHER" id="PTHR43649:SF12">
    <property type="entry name" value="DIACETYLCHITOBIOSE BINDING PROTEIN DASA"/>
    <property type="match status" value="1"/>
</dbReference>
<comment type="caution">
    <text evidence="2">The sequence shown here is derived from an EMBL/GenBank/DDBJ whole genome shotgun (WGS) entry which is preliminary data.</text>
</comment>
<dbReference type="Gene3D" id="3.40.190.10">
    <property type="entry name" value="Periplasmic binding protein-like II"/>
    <property type="match status" value="1"/>
</dbReference>